<organism evidence="1 2">
    <name type="scientific">Datura stramonium</name>
    <name type="common">Jimsonweed</name>
    <name type="synonym">Common thornapple</name>
    <dbReference type="NCBI Taxonomy" id="4076"/>
    <lineage>
        <taxon>Eukaryota</taxon>
        <taxon>Viridiplantae</taxon>
        <taxon>Streptophyta</taxon>
        <taxon>Embryophyta</taxon>
        <taxon>Tracheophyta</taxon>
        <taxon>Spermatophyta</taxon>
        <taxon>Magnoliopsida</taxon>
        <taxon>eudicotyledons</taxon>
        <taxon>Gunneridae</taxon>
        <taxon>Pentapetalae</taxon>
        <taxon>asterids</taxon>
        <taxon>lamiids</taxon>
        <taxon>Solanales</taxon>
        <taxon>Solanaceae</taxon>
        <taxon>Solanoideae</taxon>
        <taxon>Datureae</taxon>
        <taxon>Datura</taxon>
    </lineage>
</organism>
<dbReference type="EMBL" id="JACEIK010003349">
    <property type="protein sequence ID" value="MCD9641395.1"/>
    <property type="molecule type" value="Genomic_DNA"/>
</dbReference>
<proteinExistence type="predicted"/>
<dbReference type="Proteomes" id="UP000823775">
    <property type="component" value="Unassembled WGS sequence"/>
</dbReference>
<evidence type="ECO:0000313" key="1">
    <source>
        <dbReference type="EMBL" id="MCD9641395.1"/>
    </source>
</evidence>
<accession>A0ABS8V5E8</accession>
<feature type="non-terminal residue" evidence="1">
    <location>
        <position position="1"/>
    </location>
</feature>
<keyword evidence="2" id="KW-1185">Reference proteome</keyword>
<protein>
    <submittedName>
        <fullName evidence="1">Uncharacterized protein</fullName>
    </submittedName>
</protein>
<comment type="caution">
    <text evidence="1">The sequence shown here is derived from an EMBL/GenBank/DDBJ whole genome shotgun (WGS) entry which is preliminary data.</text>
</comment>
<evidence type="ECO:0000313" key="2">
    <source>
        <dbReference type="Proteomes" id="UP000823775"/>
    </source>
</evidence>
<reference evidence="1 2" key="1">
    <citation type="journal article" date="2021" name="BMC Genomics">
        <title>Datura genome reveals duplications of psychoactive alkaloid biosynthetic genes and high mutation rate following tissue culture.</title>
        <authorList>
            <person name="Rajewski A."/>
            <person name="Carter-House D."/>
            <person name="Stajich J."/>
            <person name="Litt A."/>
        </authorList>
    </citation>
    <scope>NUCLEOTIDE SEQUENCE [LARGE SCALE GENOMIC DNA]</scope>
    <source>
        <strain evidence="1">AR-01</strain>
    </source>
</reference>
<gene>
    <name evidence="1" type="ORF">HAX54_027562</name>
</gene>
<sequence>ALEWYTFGDPCKWTIWGLMEKALEWYNIGDPCKWKTWGPMAKAFMERFQLNIEIDKEFEYYEIMFSMMGYKFSKIINMEEALKDIPKTGKVVNVNSLQATNKVLQASTIRVSKKNK</sequence>
<name>A0ABS8V5E8_DATST</name>